<dbReference type="PROSITE" id="PS50943">
    <property type="entry name" value="HTH_CROC1"/>
    <property type="match status" value="1"/>
</dbReference>
<dbReference type="PANTHER" id="PTHR35010:SF4">
    <property type="entry name" value="BLL5781 PROTEIN"/>
    <property type="match status" value="1"/>
</dbReference>
<dbReference type="EMBL" id="CAEZXR010000420">
    <property type="protein sequence ID" value="CAB4732450.1"/>
    <property type="molecule type" value="Genomic_DNA"/>
</dbReference>
<evidence type="ECO:0000313" key="2">
    <source>
        <dbReference type="EMBL" id="CAB4732450.1"/>
    </source>
</evidence>
<dbReference type="InterPro" id="IPR010982">
    <property type="entry name" value="Lambda_DNA-bd_dom_sf"/>
</dbReference>
<dbReference type="Pfam" id="PF17765">
    <property type="entry name" value="MLTR_LBD"/>
    <property type="match status" value="1"/>
</dbReference>
<proteinExistence type="predicted"/>
<dbReference type="InterPro" id="IPR001387">
    <property type="entry name" value="Cro/C1-type_HTH"/>
</dbReference>
<dbReference type="PANTHER" id="PTHR35010">
    <property type="entry name" value="BLL4672 PROTEIN-RELATED"/>
    <property type="match status" value="1"/>
</dbReference>
<reference evidence="2" key="1">
    <citation type="submission" date="2020-05" db="EMBL/GenBank/DDBJ databases">
        <authorList>
            <person name="Chiriac C."/>
            <person name="Salcher M."/>
            <person name="Ghai R."/>
            <person name="Kavagutti S V."/>
        </authorList>
    </citation>
    <scope>NUCLEOTIDE SEQUENCE</scope>
</reference>
<protein>
    <submittedName>
        <fullName evidence="2">Unannotated protein</fullName>
    </submittedName>
</protein>
<sequence>MSSTAEPPSSVDPPSSDGVALPALLREARARKRWSQWDLALELAVSQRHVSFVELGRSRPSRALLLRWLDLLGAPLVLRNQALLSAGYAPAYDDSPWAAGALREARRAASHLLQSHEPWPALLLDGRWDVLAANSGVAWLLDAIGSTVRPPPTDEAPTTAAPLNLLDLAMGDLGSAILNLDEAAASLLGQLRHEMATEPSLRPRVEALAALVPAQEDPVRFPPTLTTRYASRHGELSFLSMFTTFGAPHSVTLTSLRIELMFPADEFTRSVVGRP</sequence>
<dbReference type="CDD" id="cd00093">
    <property type="entry name" value="HTH_XRE"/>
    <property type="match status" value="1"/>
</dbReference>
<feature type="domain" description="HTH cro/C1-type" evidence="1">
    <location>
        <begin position="25"/>
        <end position="79"/>
    </location>
</feature>
<dbReference type="InterPro" id="IPR041413">
    <property type="entry name" value="MLTR_LBD"/>
</dbReference>
<accession>A0A6J6SBX3</accession>
<dbReference type="SMART" id="SM00530">
    <property type="entry name" value="HTH_XRE"/>
    <property type="match status" value="1"/>
</dbReference>
<organism evidence="2">
    <name type="scientific">freshwater metagenome</name>
    <dbReference type="NCBI Taxonomy" id="449393"/>
    <lineage>
        <taxon>unclassified sequences</taxon>
        <taxon>metagenomes</taxon>
        <taxon>ecological metagenomes</taxon>
    </lineage>
</organism>
<evidence type="ECO:0000259" key="1">
    <source>
        <dbReference type="PROSITE" id="PS50943"/>
    </source>
</evidence>
<dbReference type="GO" id="GO:0003677">
    <property type="term" value="F:DNA binding"/>
    <property type="evidence" value="ECO:0007669"/>
    <property type="project" value="InterPro"/>
</dbReference>
<gene>
    <name evidence="2" type="ORF">UFOPK2579_02661</name>
</gene>
<dbReference type="Gene3D" id="1.10.260.40">
    <property type="entry name" value="lambda repressor-like DNA-binding domains"/>
    <property type="match status" value="1"/>
</dbReference>
<dbReference type="AlphaFoldDB" id="A0A6J6SBX3"/>
<dbReference type="Gene3D" id="3.30.450.180">
    <property type="match status" value="1"/>
</dbReference>
<dbReference type="SUPFAM" id="SSF47413">
    <property type="entry name" value="lambda repressor-like DNA-binding domains"/>
    <property type="match status" value="1"/>
</dbReference>
<dbReference type="Pfam" id="PF13560">
    <property type="entry name" value="HTH_31"/>
    <property type="match status" value="1"/>
</dbReference>
<name>A0A6J6SBX3_9ZZZZ</name>